<evidence type="ECO:0000313" key="2">
    <source>
        <dbReference type="EMBL" id="PPQ68247.1"/>
    </source>
</evidence>
<dbReference type="OrthoDB" id="432970at2759"/>
<organism evidence="2 3">
    <name type="scientific">Psilocybe cyanescens</name>
    <dbReference type="NCBI Taxonomy" id="93625"/>
    <lineage>
        <taxon>Eukaryota</taxon>
        <taxon>Fungi</taxon>
        <taxon>Dikarya</taxon>
        <taxon>Basidiomycota</taxon>
        <taxon>Agaricomycotina</taxon>
        <taxon>Agaricomycetes</taxon>
        <taxon>Agaricomycetidae</taxon>
        <taxon>Agaricales</taxon>
        <taxon>Agaricineae</taxon>
        <taxon>Strophariaceae</taxon>
        <taxon>Psilocybe</taxon>
    </lineage>
</organism>
<accession>A0A409VPS6</accession>
<dbReference type="InterPro" id="IPR046824">
    <property type="entry name" value="Mss51-like_C"/>
</dbReference>
<evidence type="ECO:0000259" key="1">
    <source>
        <dbReference type="Pfam" id="PF20179"/>
    </source>
</evidence>
<proteinExistence type="predicted"/>
<name>A0A409VPS6_PSICY</name>
<dbReference type="Pfam" id="PF20179">
    <property type="entry name" value="MSS51_C"/>
    <property type="match status" value="1"/>
</dbReference>
<dbReference type="AlphaFoldDB" id="A0A409VPS6"/>
<gene>
    <name evidence="2" type="ORF">CVT25_005316</name>
</gene>
<feature type="domain" description="Mitochondrial splicing suppressor 51-like C-terminal" evidence="1">
    <location>
        <begin position="258"/>
        <end position="428"/>
    </location>
</feature>
<dbReference type="STRING" id="93625.A0A409VPS6"/>
<protein>
    <recommendedName>
        <fullName evidence="1">Mitochondrial splicing suppressor 51-like C-terminal domain-containing protein</fullName>
    </recommendedName>
</protein>
<comment type="caution">
    <text evidence="2">The sequence shown here is derived from an EMBL/GenBank/DDBJ whole genome shotgun (WGS) entry which is preliminary data.</text>
</comment>
<dbReference type="InParanoid" id="A0A409VPS6"/>
<reference evidence="2 3" key="1">
    <citation type="journal article" date="2018" name="Evol. Lett.">
        <title>Horizontal gene cluster transfer increased hallucinogenic mushroom diversity.</title>
        <authorList>
            <person name="Reynolds H.T."/>
            <person name="Vijayakumar V."/>
            <person name="Gluck-Thaler E."/>
            <person name="Korotkin H.B."/>
            <person name="Matheny P.B."/>
            <person name="Slot J.C."/>
        </authorList>
    </citation>
    <scope>NUCLEOTIDE SEQUENCE [LARGE SCALE GENOMIC DNA]</scope>
    <source>
        <strain evidence="2 3">2631</strain>
    </source>
</reference>
<dbReference type="EMBL" id="NHYD01003961">
    <property type="protein sequence ID" value="PPQ68247.1"/>
    <property type="molecule type" value="Genomic_DNA"/>
</dbReference>
<dbReference type="Proteomes" id="UP000283269">
    <property type="component" value="Unassembled WGS sequence"/>
</dbReference>
<evidence type="ECO:0000313" key="3">
    <source>
        <dbReference type="Proteomes" id="UP000283269"/>
    </source>
</evidence>
<keyword evidence="3" id="KW-1185">Reference proteome</keyword>
<sequence>MSIIVAQIIIECQRVRKKTFYSSFKVLHRSLKANWPKHKGLCKALKAVETKDANTLFAQYMFIDEDEETYVATNVDQLNKCLDNAVQIKMKALERELERSLRIEERNLIGWEPRCLACGRSDAIFRIEASVRKREPQSPGLKPCSDCLFSSYCSEEHWEAVKSKHQQVPCRDGRDNLSQCDMNKLYVEDIRFALLMSGANAGDFKWTPERTMREWKSLQGVGWNDFASDVEESFGGLPGIRPMMGAVLRGITEGLSMPLTILWALENLNSDDAWTKKETLNIHILGAAQKEILNADLFEEILHRLPLVKNLTLTLVGPDLSTITGPTQTSNIMETCPTYHEYIFNHGSSFVKPDLAVAFNSGCSQECTDSWQETLIALTKHRIPVVFTAFNEEEAEAEAKIFRAAGATLHPQLGPRINPWGSQLARAEPNKVTGFYAVNGWLAGGFQ</sequence>
<dbReference type="PANTHER" id="PTHR28069">
    <property type="entry name" value="GH20023P"/>
    <property type="match status" value="1"/>
</dbReference>